<dbReference type="Pfam" id="PF01535">
    <property type="entry name" value="PPR"/>
    <property type="match status" value="2"/>
</dbReference>
<evidence type="ECO:0000313" key="3">
    <source>
        <dbReference type="EMBL" id="KAJ0968665.1"/>
    </source>
</evidence>
<dbReference type="NCBIfam" id="TIGR00756">
    <property type="entry name" value="PPR"/>
    <property type="match status" value="4"/>
</dbReference>
<dbReference type="InterPro" id="IPR002885">
    <property type="entry name" value="PPR_rpt"/>
</dbReference>
<feature type="repeat" description="PPR" evidence="2">
    <location>
        <begin position="310"/>
        <end position="344"/>
    </location>
</feature>
<proteinExistence type="predicted"/>
<protein>
    <recommendedName>
        <fullName evidence="5">Pentatricopeptide repeat-containing protein</fullName>
    </recommendedName>
</protein>
<dbReference type="InterPro" id="IPR046960">
    <property type="entry name" value="PPR_At4g14850-like_plant"/>
</dbReference>
<accession>A0A9D5CA67</accession>
<keyword evidence="4" id="KW-1185">Reference proteome</keyword>
<dbReference type="FunFam" id="1.25.40.10:FF:000090">
    <property type="entry name" value="Pentatricopeptide repeat-containing protein, chloroplastic"/>
    <property type="match status" value="1"/>
</dbReference>
<feature type="repeat" description="PPR" evidence="2">
    <location>
        <begin position="279"/>
        <end position="309"/>
    </location>
</feature>
<dbReference type="Proteomes" id="UP001085076">
    <property type="component" value="Miscellaneous, Linkage group lg07"/>
</dbReference>
<dbReference type="PANTHER" id="PTHR47926">
    <property type="entry name" value="PENTATRICOPEPTIDE REPEAT-CONTAINING PROTEIN"/>
    <property type="match status" value="1"/>
</dbReference>
<sequence length="544" mass="59986">MPSHAALARAIRRCNTTLHLEQVHAQILANPGLSQRTTSFLLSRLLLLYSSLPSSSSLLVTTSIFLRIPSPTLSSFNAVLRSLAAAPPSTAPLHPISLYSQLLSFGILPNHLTFPFLFKHCSIRLLATSGQCLHSHVFKLGFYLDVFIQNAMVFFYATCGFIRHARRVFDEMPHRDLVSWNSLLTGYLRCGELNPAMDVFRSMGERNVISWNSIITGLAQCGLARQALGMFHEMQTGRFVAKPDKITVASVISACASLGALDQGGWLHGYLRRCGMELDVVIGTALIDMYGKCGCLARALEVFDEMPEKDVLAWTAMISAFAIHGLGEEAFSLMQKMEKNGTRPNRVTFGALLSACAHAGMVERGWWCFDLMKRVYMIEPQQQHYACMVDLLGRAGLFDEAEMLIGSMAVEPDTFVWGALLGACRMHGNVELGERVAARLIGMDPLNHAFYIILSDIYAKADRFEDVKKVRSLMKEQGIKKTAPGYSLIEVDGEVHEFSVKQAPEDVLIKIVSSKVCLKGRSSVNLNHFISGSQSTAGRGIAIS</sequence>
<dbReference type="EMBL" id="JAGGNH010000007">
    <property type="protein sequence ID" value="KAJ0968665.1"/>
    <property type="molecule type" value="Genomic_DNA"/>
</dbReference>
<evidence type="ECO:0008006" key="5">
    <source>
        <dbReference type="Google" id="ProtNLM"/>
    </source>
</evidence>
<dbReference type="Pfam" id="PF20431">
    <property type="entry name" value="E_motif"/>
    <property type="match status" value="1"/>
</dbReference>
<evidence type="ECO:0000256" key="1">
    <source>
        <dbReference type="ARBA" id="ARBA00022737"/>
    </source>
</evidence>
<dbReference type="AlphaFoldDB" id="A0A9D5CA67"/>
<dbReference type="Pfam" id="PF13041">
    <property type="entry name" value="PPR_2"/>
    <property type="match status" value="2"/>
</dbReference>
<dbReference type="FunFam" id="1.25.40.10:FF:000348">
    <property type="entry name" value="Pentatricopeptide repeat-containing protein chloroplastic"/>
    <property type="match status" value="1"/>
</dbReference>
<dbReference type="InterPro" id="IPR046848">
    <property type="entry name" value="E_motif"/>
</dbReference>
<reference evidence="3" key="1">
    <citation type="submission" date="2021-03" db="EMBL/GenBank/DDBJ databases">
        <authorList>
            <person name="Li Z."/>
            <person name="Yang C."/>
        </authorList>
    </citation>
    <scope>NUCLEOTIDE SEQUENCE</scope>
    <source>
        <strain evidence="3">Dzin_1.0</strain>
        <tissue evidence="3">Leaf</tissue>
    </source>
</reference>
<evidence type="ECO:0000313" key="4">
    <source>
        <dbReference type="Proteomes" id="UP001085076"/>
    </source>
</evidence>
<dbReference type="OrthoDB" id="185373at2759"/>
<dbReference type="PROSITE" id="PS51375">
    <property type="entry name" value="PPR"/>
    <property type="match status" value="4"/>
</dbReference>
<dbReference type="GO" id="GO:0009451">
    <property type="term" value="P:RNA modification"/>
    <property type="evidence" value="ECO:0007669"/>
    <property type="project" value="InterPro"/>
</dbReference>
<feature type="repeat" description="PPR" evidence="2">
    <location>
        <begin position="345"/>
        <end position="375"/>
    </location>
</feature>
<name>A0A9D5CA67_9LILI</name>
<dbReference type="GO" id="GO:0003723">
    <property type="term" value="F:RNA binding"/>
    <property type="evidence" value="ECO:0007669"/>
    <property type="project" value="InterPro"/>
</dbReference>
<dbReference type="Gene3D" id="1.25.40.10">
    <property type="entry name" value="Tetratricopeptide repeat domain"/>
    <property type="match status" value="3"/>
</dbReference>
<dbReference type="PANTHER" id="PTHR47926:SF401">
    <property type="entry name" value="PENTATRICOPEPTIDE REPEAT-CONTAINING PROTEIN"/>
    <property type="match status" value="1"/>
</dbReference>
<gene>
    <name evidence="3" type="ORF">J5N97_025582</name>
</gene>
<dbReference type="InterPro" id="IPR011990">
    <property type="entry name" value="TPR-like_helical_dom_sf"/>
</dbReference>
<keyword evidence="1" id="KW-0677">Repeat</keyword>
<comment type="caution">
    <text evidence="3">The sequence shown here is derived from an EMBL/GenBank/DDBJ whole genome shotgun (WGS) entry which is preliminary data.</text>
</comment>
<feature type="repeat" description="PPR" evidence="2">
    <location>
        <begin position="176"/>
        <end position="210"/>
    </location>
</feature>
<reference evidence="3" key="2">
    <citation type="journal article" date="2022" name="Hortic Res">
        <title>The genome of Dioscorea zingiberensis sheds light on the biosynthesis, origin and evolution of the medicinally important diosgenin saponins.</title>
        <authorList>
            <person name="Li Y."/>
            <person name="Tan C."/>
            <person name="Li Z."/>
            <person name="Guo J."/>
            <person name="Li S."/>
            <person name="Chen X."/>
            <person name="Wang C."/>
            <person name="Dai X."/>
            <person name="Yang H."/>
            <person name="Song W."/>
            <person name="Hou L."/>
            <person name="Xu J."/>
            <person name="Tong Z."/>
            <person name="Xu A."/>
            <person name="Yuan X."/>
            <person name="Wang W."/>
            <person name="Yang Q."/>
            <person name="Chen L."/>
            <person name="Sun Z."/>
            <person name="Wang K."/>
            <person name="Pan B."/>
            <person name="Chen J."/>
            <person name="Bao Y."/>
            <person name="Liu F."/>
            <person name="Qi X."/>
            <person name="Gang D.R."/>
            <person name="Wen J."/>
            <person name="Li J."/>
        </authorList>
    </citation>
    <scope>NUCLEOTIDE SEQUENCE</scope>
    <source>
        <strain evidence="3">Dzin_1.0</strain>
    </source>
</reference>
<organism evidence="3 4">
    <name type="scientific">Dioscorea zingiberensis</name>
    <dbReference type="NCBI Taxonomy" id="325984"/>
    <lineage>
        <taxon>Eukaryota</taxon>
        <taxon>Viridiplantae</taxon>
        <taxon>Streptophyta</taxon>
        <taxon>Embryophyta</taxon>
        <taxon>Tracheophyta</taxon>
        <taxon>Spermatophyta</taxon>
        <taxon>Magnoliopsida</taxon>
        <taxon>Liliopsida</taxon>
        <taxon>Dioscoreales</taxon>
        <taxon>Dioscoreaceae</taxon>
        <taxon>Dioscorea</taxon>
    </lineage>
</organism>
<evidence type="ECO:0000256" key="2">
    <source>
        <dbReference type="PROSITE-ProRule" id="PRU00708"/>
    </source>
</evidence>